<accession>A0A4C1U193</accession>
<organism evidence="2 3">
    <name type="scientific">Eumeta variegata</name>
    <name type="common">Bagworm moth</name>
    <name type="synonym">Eumeta japonica</name>
    <dbReference type="NCBI Taxonomy" id="151549"/>
    <lineage>
        <taxon>Eukaryota</taxon>
        <taxon>Metazoa</taxon>
        <taxon>Ecdysozoa</taxon>
        <taxon>Arthropoda</taxon>
        <taxon>Hexapoda</taxon>
        <taxon>Insecta</taxon>
        <taxon>Pterygota</taxon>
        <taxon>Neoptera</taxon>
        <taxon>Endopterygota</taxon>
        <taxon>Lepidoptera</taxon>
        <taxon>Glossata</taxon>
        <taxon>Ditrysia</taxon>
        <taxon>Tineoidea</taxon>
        <taxon>Psychidae</taxon>
        <taxon>Oiketicinae</taxon>
        <taxon>Eumeta</taxon>
    </lineage>
</organism>
<dbReference type="Proteomes" id="UP000299102">
    <property type="component" value="Unassembled WGS sequence"/>
</dbReference>
<sequence>MTGDDILEAYSRLTKLQTKITVCEPITAFIRQGSPFRLPSKDKEADELPKCQQYVVSILGMYSIFDGVDSMAMEGGVSELMGDWYHTPTKYIGEIIALGIAFRLVNEGSSGSLPRYITPLLFINPPFVRYPVQDQEHSNALASPIGCQCPRAAITTYSLDACKLFSVRGFVHVNIECVPSSFIWQDLAITPNLAPVFSTGSATVLDLDPSHALDSNFNPALGFNRGPVFNFSPGPNSASLSILMLLTVPIKLYDKKTGKKDRCPSFGFRPPANDEARIISTSVNRNRWKFEYMRRTWDGVCAPGGAGRQVKSPGREDHTFTTEETADDMGPARLLGRSPPSTVTPRCNHMLKKITPMCC</sequence>
<feature type="region of interest" description="Disordered" evidence="1">
    <location>
        <begin position="304"/>
        <end position="343"/>
    </location>
</feature>
<keyword evidence="3" id="KW-1185">Reference proteome</keyword>
<name>A0A4C1U193_EUMVA</name>
<comment type="caution">
    <text evidence="2">The sequence shown here is derived from an EMBL/GenBank/DDBJ whole genome shotgun (WGS) entry which is preliminary data.</text>
</comment>
<dbReference type="AlphaFoldDB" id="A0A4C1U193"/>
<reference evidence="2 3" key="1">
    <citation type="journal article" date="2019" name="Commun. Biol.">
        <title>The bagworm genome reveals a unique fibroin gene that provides high tensile strength.</title>
        <authorList>
            <person name="Kono N."/>
            <person name="Nakamura H."/>
            <person name="Ohtoshi R."/>
            <person name="Tomita M."/>
            <person name="Numata K."/>
            <person name="Arakawa K."/>
        </authorList>
    </citation>
    <scope>NUCLEOTIDE SEQUENCE [LARGE SCALE GENOMIC DNA]</scope>
</reference>
<gene>
    <name evidence="2" type="ORF">EVAR_11347_1</name>
</gene>
<evidence type="ECO:0000313" key="3">
    <source>
        <dbReference type="Proteomes" id="UP000299102"/>
    </source>
</evidence>
<evidence type="ECO:0000256" key="1">
    <source>
        <dbReference type="SAM" id="MobiDB-lite"/>
    </source>
</evidence>
<evidence type="ECO:0000313" key="2">
    <source>
        <dbReference type="EMBL" id="GBP19957.1"/>
    </source>
</evidence>
<dbReference type="EMBL" id="BGZK01000113">
    <property type="protein sequence ID" value="GBP19957.1"/>
    <property type="molecule type" value="Genomic_DNA"/>
</dbReference>
<protein>
    <submittedName>
        <fullName evidence="2">Uncharacterized protein</fullName>
    </submittedName>
</protein>
<proteinExistence type="predicted"/>